<evidence type="ECO:0000256" key="1">
    <source>
        <dbReference type="ARBA" id="ARBA00004123"/>
    </source>
</evidence>
<evidence type="ECO:0000256" key="2">
    <source>
        <dbReference type="ARBA" id="ARBA00005858"/>
    </source>
</evidence>
<dbReference type="CDD" id="cd09876">
    <property type="entry name" value="PIN_Nob1-like"/>
    <property type="match status" value="1"/>
</dbReference>
<dbReference type="GO" id="GO:0030490">
    <property type="term" value="P:maturation of SSU-rRNA"/>
    <property type="evidence" value="ECO:0007669"/>
    <property type="project" value="TreeGrafter"/>
</dbReference>
<dbReference type="GO" id="GO:0004521">
    <property type="term" value="F:RNA endonuclease activity"/>
    <property type="evidence" value="ECO:0007669"/>
    <property type="project" value="UniProtKB-UniRule"/>
</dbReference>
<keyword evidence="8" id="KW-0378">Hydrolase</keyword>
<evidence type="ECO:0000259" key="16">
    <source>
        <dbReference type="Pfam" id="PF17146"/>
    </source>
</evidence>
<evidence type="ECO:0000256" key="10">
    <source>
        <dbReference type="ARBA" id="ARBA00023242"/>
    </source>
</evidence>
<evidence type="ECO:0000313" key="18">
    <source>
        <dbReference type="Proteomes" id="UP001186944"/>
    </source>
</evidence>
<keyword evidence="6 12" id="KW-0479">Metal-binding</keyword>
<evidence type="ECO:0000256" key="6">
    <source>
        <dbReference type="ARBA" id="ARBA00022723"/>
    </source>
</evidence>
<dbReference type="Proteomes" id="UP001186944">
    <property type="component" value="Unassembled WGS sequence"/>
</dbReference>
<evidence type="ECO:0000256" key="4">
    <source>
        <dbReference type="ARBA" id="ARBA00022553"/>
    </source>
</evidence>
<dbReference type="InterPro" id="IPR039907">
    <property type="entry name" value="NOB1"/>
</dbReference>
<evidence type="ECO:0000256" key="5">
    <source>
        <dbReference type="ARBA" id="ARBA00022722"/>
    </source>
</evidence>
<evidence type="ECO:0000256" key="11">
    <source>
        <dbReference type="ARBA" id="ARBA00045628"/>
    </source>
</evidence>
<protein>
    <recommendedName>
        <fullName evidence="3 12">RNA-binding protein NOB1</fullName>
    </recommendedName>
</protein>
<feature type="region of interest" description="Disordered" evidence="14">
    <location>
        <begin position="138"/>
        <end position="176"/>
    </location>
</feature>
<dbReference type="GO" id="GO:0016787">
    <property type="term" value="F:hydrolase activity"/>
    <property type="evidence" value="ECO:0007669"/>
    <property type="project" value="UniProtKB-KW"/>
</dbReference>
<proteinExistence type="inferred from homology"/>
<keyword evidence="9 12" id="KW-0862">Zinc</keyword>
<evidence type="ECO:0000256" key="14">
    <source>
        <dbReference type="SAM" id="MobiDB-lite"/>
    </source>
</evidence>
<dbReference type="Gene3D" id="6.20.210.10">
    <property type="entry name" value="Nin one binding (NOB1), Zn-ribbon-like"/>
    <property type="match status" value="1"/>
</dbReference>
<comment type="subcellular location">
    <subcellularLocation>
        <location evidence="1 12">Nucleus</location>
    </subcellularLocation>
</comment>
<dbReference type="EMBL" id="VSWD01000012">
    <property type="protein sequence ID" value="KAK3085277.1"/>
    <property type="molecule type" value="Genomic_DNA"/>
</dbReference>
<comment type="caution">
    <text evidence="17">The sequence shown here is derived from an EMBL/GenBank/DDBJ whole genome shotgun (WGS) entry which is preliminary data.</text>
</comment>
<evidence type="ECO:0000256" key="12">
    <source>
        <dbReference type="PIRNR" id="PIRNR037125"/>
    </source>
</evidence>
<feature type="binding site" evidence="13">
    <location>
        <position position="345"/>
    </location>
    <ligand>
        <name>Zn(2+)</name>
        <dbReference type="ChEBI" id="CHEBI:29105"/>
    </ligand>
</feature>
<evidence type="ECO:0000259" key="15">
    <source>
        <dbReference type="Pfam" id="PF08772"/>
    </source>
</evidence>
<sequence length="468" mass="52497">MDSNTMVKHVVADSGAFIRNAPLNSIGVNIYVVPEVISEIRDKATRQRLEVLPYKLIPKTPATENIKIVTEFAKKTGDYRSLSAVDMRVLALTYQLEKENMGTEHIKTNPNKQIEWNTTRQMLEKATDIAGFYLAKKNPSRSTSERTSTSEFCDSTENGKEELTSGPDSSNCEYDQQNHDMENVCTQSETDNKISVKSGTLNEENVKDELSNRDDIELSSSEDVIGGLSREGAILPSHLIHLEEEEEDEGIEEDDDEDDDDDDDEGWITPSNIQSVKKSMGDIQMEKASVTVGCVTTDFAMQNVLLQMGLNVISINGMLIKKAKSFVQRCFACMKVTTNMMIEFCPHCGNNTLQKVSMSLDDDGKIQCFLSRRKPMNTRGMKYSLPMPKGGKHAKNPVLVADQPLPQQRVSKKSRQKMDVLDVDYVASQSPFSVRDITSRAAQLGIRSKNQFNRRNPNENRKKSGKKK</sequence>
<dbReference type="PANTHER" id="PTHR12814:SF2">
    <property type="entry name" value="RNA-BINDING PROTEIN NOB1"/>
    <property type="match status" value="1"/>
</dbReference>
<feature type="compositionally biased region" description="Low complexity" evidence="14">
    <location>
        <begin position="140"/>
        <end position="151"/>
    </location>
</feature>
<feature type="compositionally biased region" description="Acidic residues" evidence="14">
    <location>
        <begin position="243"/>
        <end position="266"/>
    </location>
</feature>
<accession>A0AA88XH58</accession>
<dbReference type="FunFam" id="3.40.50.1010:FF:000018">
    <property type="entry name" value="RNA-binding protein NOB1"/>
    <property type="match status" value="1"/>
</dbReference>
<feature type="region of interest" description="Disordered" evidence="14">
    <location>
        <begin position="445"/>
        <end position="468"/>
    </location>
</feature>
<dbReference type="InterPro" id="IPR036283">
    <property type="entry name" value="NOB1_Zf-like_sf"/>
</dbReference>
<dbReference type="PIRSF" id="PIRSF037125">
    <property type="entry name" value="D-site_20S_pre-rRNA_nuclease"/>
    <property type="match status" value="1"/>
</dbReference>
<dbReference type="GO" id="GO:0005634">
    <property type="term" value="C:nucleus"/>
    <property type="evidence" value="ECO:0007669"/>
    <property type="project" value="UniProtKB-SubCell"/>
</dbReference>
<dbReference type="GO" id="GO:0030688">
    <property type="term" value="C:preribosome, small subunit precursor"/>
    <property type="evidence" value="ECO:0007669"/>
    <property type="project" value="TreeGrafter"/>
</dbReference>
<feature type="binding site" evidence="13">
    <location>
        <position position="348"/>
    </location>
    <ligand>
        <name>Zn(2+)</name>
        <dbReference type="ChEBI" id="CHEBI:29105"/>
    </ligand>
</feature>
<dbReference type="SUPFAM" id="SSF144206">
    <property type="entry name" value="NOB1 zinc finger-like"/>
    <property type="match status" value="1"/>
</dbReference>
<organism evidence="17 18">
    <name type="scientific">Pinctada imbricata</name>
    <name type="common">Atlantic pearl-oyster</name>
    <name type="synonym">Pinctada martensii</name>
    <dbReference type="NCBI Taxonomy" id="66713"/>
    <lineage>
        <taxon>Eukaryota</taxon>
        <taxon>Metazoa</taxon>
        <taxon>Spiralia</taxon>
        <taxon>Lophotrochozoa</taxon>
        <taxon>Mollusca</taxon>
        <taxon>Bivalvia</taxon>
        <taxon>Autobranchia</taxon>
        <taxon>Pteriomorphia</taxon>
        <taxon>Pterioida</taxon>
        <taxon>Pterioidea</taxon>
        <taxon>Pteriidae</taxon>
        <taxon>Pinctada</taxon>
    </lineage>
</organism>
<name>A0AA88XH58_PINIB</name>
<dbReference type="AlphaFoldDB" id="A0AA88XH58"/>
<keyword evidence="7" id="KW-0863">Zinc-finger</keyword>
<evidence type="ECO:0000256" key="13">
    <source>
        <dbReference type="PIRSR" id="PIRSR037125-1"/>
    </source>
</evidence>
<feature type="binding site" evidence="13">
    <location>
        <position position="330"/>
    </location>
    <ligand>
        <name>Zn(2+)</name>
        <dbReference type="ChEBI" id="CHEBI:29105"/>
    </ligand>
</feature>
<reference evidence="17" key="1">
    <citation type="submission" date="2019-08" db="EMBL/GenBank/DDBJ databases">
        <title>The improved chromosome-level genome for the pearl oyster Pinctada fucata martensii using PacBio sequencing and Hi-C.</title>
        <authorList>
            <person name="Zheng Z."/>
        </authorList>
    </citation>
    <scope>NUCLEOTIDE SEQUENCE</scope>
    <source>
        <strain evidence="17">ZZ-2019</strain>
        <tissue evidence="17">Adductor muscle</tissue>
    </source>
</reference>
<dbReference type="InterPro" id="IPR017117">
    <property type="entry name" value="Nob1_euk"/>
</dbReference>
<dbReference type="Pfam" id="PF08772">
    <property type="entry name" value="Zn_ribbon_NOB1"/>
    <property type="match status" value="1"/>
</dbReference>
<keyword evidence="18" id="KW-1185">Reference proteome</keyword>
<evidence type="ECO:0000256" key="7">
    <source>
        <dbReference type="ARBA" id="ARBA00022771"/>
    </source>
</evidence>
<evidence type="ECO:0000256" key="9">
    <source>
        <dbReference type="ARBA" id="ARBA00022833"/>
    </source>
</evidence>
<comment type="function">
    <text evidence="11">May play a role in mRNA degradation. Endonuclease required for processing of 20S pre-rRNA precursor and biogenesis of 40S ribosomal subunits.</text>
</comment>
<gene>
    <name evidence="17" type="ORF">FSP39_000959</name>
</gene>
<feature type="binding site" evidence="13">
    <location>
        <position position="333"/>
    </location>
    <ligand>
        <name>Zn(2+)</name>
        <dbReference type="ChEBI" id="CHEBI:29105"/>
    </ligand>
</feature>
<keyword evidence="5" id="KW-0540">Nuclease</keyword>
<dbReference type="Gene3D" id="3.40.50.1010">
    <property type="entry name" value="5'-nuclease"/>
    <property type="match status" value="1"/>
</dbReference>
<keyword evidence="10 12" id="KW-0539">Nucleus</keyword>
<evidence type="ECO:0000256" key="8">
    <source>
        <dbReference type="ARBA" id="ARBA00022801"/>
    </source>
</evidence>
<dbReference type="InterPro" id="IPR014881">
    <property type="entry name" value="NOB1_Zn-bd"/>
</dbReference>
<evidence type="ECO:0000256" key="3">
    <source>
        <dbReference type="ARBA" id="ARBA00018439"/>
    </source>
</evidence>
<dbReference type="Pfam" id="PF17146">
    <property type="entry name" value="PIN_6"/>
    <property type="match status" value="1"/>
</dbReference>
<keyword evidence="4" id="KW-0597">Phosphoprotein</keyword>
<feature type="domain" description="Nin one binding (NOB1) Zn-ribbon-like" evidence="15">
    <location>
        <begin position="320"/>
        <end position="391"/>
    </location>
</feature>
<feature type="domain" description="Ribonuclease PIN" evidence="16">
    <location>
        <begin position="10"/>
        <end position="96"/>
    </location>
</feature>
<comment type="similarity">
    <text evidence="2 12">Belongs to the NOB1 family.</text>
</comment>
<dbReference type="PANTHER" id="PTHR12814">
    <property type="entry name" value="RNA-BINDING PROTEIN NOB1"/>
    <property type="match status" value="1"/>
</dbReference>
<feature type="compositionally biased region" description="Polar residues" evidence="14">
    <location>
        <begin position="166"/>
        <end position="175"/>
    </location>
</feature>
<feature type="region of interest" description="Disordered" evidence="14">
    <location>
        <begin position="243"/>
        <end position="270"/>
    </location>
</feature>
<dbReference type="GO" id="GO:0008270">
    <property type="term" value="F:zinc ion binding"/>
    <property type="evidence" value="ECO:0007669"/>
    <property type="project" value="UniProtKB-KW"/>
</dbReference>
<dbReference type="InterPro" id="IPR033411">
    <property type="entry name" value="Ribonuclease_PIN"/>
</dbReference>
<evidence type="ECO:0000313" key="17">
    <source>
        <dbReference type="EMBL" id="KAK3085277.1"/>
    </source>
</evidence>